<dbReference type="GO" id="GO:0004222">
    <property type="term" value="F:metalloendopeptidase activity"/>
    <property type="evidence" value="ECO:0007669"/>
    <property type="project" value="UniProtKB-UniRule"/>
</dbReference>
<evidence type="ECO:0000256" key="4">
    <source>
        <dbReference type="ARBA" id="ARBA00022833"/>
    </source>
</evidence>
<feature type="binding site" evidence="6">
    <location>
        <position position="664"/>
    </location>
    <ligand>
        <name>Zn(2+)</name>
        <dbReference type="ChEBI" id="CHEBI:29105"/>
        <note>catalytic</note>
    </ligand>
</feature>
<evidence type="ECO:0000313" key="10">
    <source>
        <dbReference type="Proteomes" id="UP000663828"/>
    </source>
</evidence>
<dbReference type="EC" id="3.4.24.-" evidence="7"/>
<feature type="binding site" evidence="6">
    <location>
        <position position="660"/>
    </location>
    <ligand>
        <name>Zn(2+)</name>
        <dbReference type="ChEBI" id="CHEBI:29105"/>
        <note>catalytic</note>
    </ligand>
</feature>
<dbReference type="InterPro" id="IPR024079">
    <property type="entry name" value="MetalloPept_cat_dom_sf"/>
</dbReference>
<dbReference type="PROSITE" id="PS51864">
    <property type="entry name" value="ASTACIN"/>
    <property type="match status" value="1"/>
</dbReference>
<evidence type="ECO:0000313" key="9">
    <source>
        <dbReference type="EMBL" id="CAF1594264.1"/>
    </source>
</evidence>
<gene>
    <name evidence="9" type="ORF">XAT740_LOCUS46907</name>
</gene>
<dbReference type="SUPFAM" id="SSF52047">
    <property type="entry name" value="RNI-like"/>
    <property type="match status" value="1"/>
</dbReference>
<dbReference type="Gene3D" id="3.40.390.10">
    <property type="entry name" value="Collagenase (Catalytic Domain)"/>
    <property type="match status" value="1"/>
</dbReference>
<feature type="domain" description="Peptidase M12A" evidence="8">
    <location>
        <begin position="551"/>
        <end position="763"/>
    </location>
</feature>
<dbReference type="CDD" id="cd04280">
    <property type="entry name" value="ZnMc_astacin_like"/>
    <property type="match status" value="1"/>
</dbReference>
<comment type="cofactor">
    <cofactor evidence="6 7">
        <name>Zn(2+)</name>
        <dbReference type="ChEBI" id="CHEBI:29105"/>
    </cofactor>
    <text evidence="6 7">Binds 1 zinc ion per subunit.</text>
</comment>
<dbReference type="GO" id="GO:0006508">
    <property type="term" value="P:proteolysis"/>
    <property type="evidence" value="ECO:0007669"/>
    <property type="project" value="UniProtKB-KW"/>
</dbReference>
<sequence length="798" mass="92609">MSITTIEDLSDEIFCEIFDYLEGYIIFHAFSNLNNRFQSLLSSPLTRLNLNDNDIDDRAKRIFLDNYSDILCYHQHQIVSIHSSSLENTQLIALTINFDQSFQHLQSLALYSIELESLLPLLYHLSSLPRFIALTVDLSTEIGNQAEIYQLMLNLRKLKYLKYRAADSNDFNITIPLAIPTAPQFTSIEYLNMDHPCCAKDLFTVLSYTPKVRHLKLWNPITKDVDLKAIEAMRLANLRTVSIEIYQMSYDEFEIFIKKLPSRQLNSLSLDIHHDDILYLDAYRWEYFLQENLPQLEKFYFKYYVYFSENYDTPMYLGDQNQFSSAFWLERQWVFKVENDCTDLIYSIQPYRPKWYDYGAKSVDLSKSVKFKVANSSPEYWTKTITIIEYIHHALTVTQIHHLEFSSMVTLEKLNEILILLPDVKTLTLLTLYFSDQSYISEDELRLISLMFHTKRLEKIFLRKMEQMVDLFFLILISSRIGHLQVKCIDYRHAESMVGLILMDIKPKVDNSLRTLSFTLEKFEQNVIEKLTKMIDERGHYQGDMVFPEDAATKGAASRPTWQRWPSGVIPYDMTSSILSNHSALILDAMRRMENLTKVNDRMCIQFRPKTNADPIFITIKNGTGCSAHVGYLQNFTLNRTLTLMYAPPYTCMITGIIQHELLHILGFFHEQSRPDRDDYVSIQWENIINGTEFNFAKYSEGDIDSLGLPYDYGSVMHYDGNAFTSNGQPTIIPKRNVTSTLGQRVGMSSIDIAEVQRYYGCLTAPTPSLSPKSITSISLKLVLLIFHIGLSCVDFVK</sequence>
<evidence type="ECO:0000256" key="5">
    <source>
        <dbReference type="ARBA" id="ARBA00023049"/>
    </source>
</evidence>
<dbReference type="InterPro" id="IPR034035">
    <property type="entry name" value="Astacin-like_dom"/>
</dbReference>
<evidence type="ECO:0000256" key="1">
    <source>
        <dbReference type="ARBA" id="ARBA00022670"/>
    </source>
</evidence>
<evidence type="ECO:0000259" key="8">
    <source>
        <dbReference type="PROSITE" id="PS51864"/>
    </source>
</evidence>
<organism evidence="9 10">
    <name type="scientific">Adineta ricciae</name>
    <name type="common">Rotifer</name>
    <dbReference type="NCBI Taxonomy" id="249248"/>
    <lineage>
        <taxon>Eukaryota</taxon>
        <taxon>Metazoa</taxon>
        <taxon>Spiralia</taxon>
        <taxon>Gnathifera</taxon>
        <taxon>Rotifera</taxon>
        <taxon>Eurotatoria</taxon>
        <taxon>Bdelloidea</taxon>
        <taxon>Adinetida</taxon>
        <taxon>Adinetidae</taxon>
        <taxon>Adineta</taxon>
    </lineage>
</organism>
<dbReference type="PANTHER" id="PTHR10127">
    <property type="entry name" value="DISCOIDIN, CUB, EGF, LAMININ , AND ZINC METALLOPROTEASE DOMAIN CONTAINING"/>
    <property type="match status" value="1"/>
</dbReference>
<reference evidence="9" key="1">
    <citation type="submission" date="2021-02" db="EMBL/GenBank/DDBJ databases">
        <authorList>
            <person name="Nowell W R."/>
        </authorList>
    </citation>
    <scope>NUCLEOTIDE SEQUENCE</scope>
</reference>
<keyword evidence="4 6" id="KW-0862">Zinc</keyword>
<evidence type="ECO:0000256" key="2">
    <source>
        <dbReference type="ARBA" id="ARBA00022723"/>
    </source>
</evidence>
<dbReference type="GO" id="GO:0008270">
    <property type="term" value="F:zinc ion binding"/>
    <property type="evidence" value="ECO:0007669"/>
    <property type="project" value="UniProtKB-UniRule"/>
</dbReference>
<dbReference type="Pfam" id="PF01400">
    <property type="entry name" value="Astacin"/>
    <property type="match status" value="1"/>
</dbReference>
<dbReference type="SUPFAM" id="SSF55486">
    <property type="entry name" value="Metalloproteases ('zincins'), catalytic domain"/>
    <property type="match status" value="1"/>
</dbReference>
<dbReference type="SMART" id="SM00235">
    <property type="entry name" value="ZnMc"/>
    <property type="match status" value="1"/>
</dbReference>
<accession>A0A816AD09</accession>
<dbReference type="PANTHER" id="PTHR10127:SF780">
    <property type="entry name" value="METALLOENDOPEPTIDASE"/>
    <property type="match status" value="1"/>
</dbReference>
<evidence type="ECO:0000256" key="6">
    <source>
        <dbReference type="PROSITE-ProRule" id="PRU01211"/>
    </source>
</evidence>
<keyword evidence="10" id="KW-1185">Reference proteome</keyword>
<dbReference type="Gene3D" id="3.80.10.10">
    <property type="entry name" value="Ribonuclease Inhibitor"/>
    <property type="match status" value="1"/>
</dbReference>
<proteinExistence type="predicted"/>
<dbReference type="AlphaFoldDB" id="A0A816AD09"/>
<feature type="active site" evidence="6">
    <location>
        <position position="661"/>
    </location>
</feature>
<evidence type="ECO:0000256" key="7">
    <source>
        <dbReference type="RuleBase" id="RU361183"/>
    </source>
</evidence>
<keyword evidence="1 6" id="KW-0645">Protease</keyword>
<keyword evidence="3 6" id="KW-0378">Hydrolase</keyword>
<feature type="binding site" evidence="6">
    <location>
        <position position="670"/>
    </location>
    <ligand>
        <name>Zn(2+)</name>
        <dbReference type="ChEBI" id="CHEBI:29105"/>
        <note>catalytic</note>
    </ligand>
</feature>
<dbReference type="InterPro" id="IPR032675">
    <property type="entry name" value="LRR_dom_sf"/>
</dbReference>
<name>A0A816AD09_ADIRI</name>
<keyword evidence="2 6" id="KW-0479">Metal-binding</keyword>
<keyword evidence="5 6" id="KW-0482">Metalloprotease</keyword>
<evidence type="ECO:0000256" key="3">
    <source>
        <dbReference type="ARBA" id="ARBA00022801"/>
    </source>
</evidence>
<dbReference type="InterPro" id="IPR006026">
    <property type="entry name" value="Peptidase_Metallo"/>
</dbReference>
<comment type="caution">
    <text evidence="6">Lacks conserved residue(s) required for the propagation of feature annotation.</text>
</comment>
<dbReference type="PRINTS" id="PR00480">
    <property type="entry name" value="ASTACIN"/>
</dbReference>
<protein>
    <recommendedName>
        <fullName evidence="7">Metalloendopeptidase</fullName>
        <ecNumber evidence="7">3.4.24.-</ecNumber>
    </recommendedName>
</protein>
<dbReference type="EMBL" id="CAJNOR010006399">
    <property type="protein sequence ID" value="CAF1594264.1"/>
    <property type="molecule type" value="Genomic_DNA"/>
</dbReference>
<dbReference type="InterPro" id="IPR001506">
    <property type="entry name" value="Peptidase_M12A"/>
</dbReference>
<comment type="caution">
    <text evidence="9">The sequence shown here is derived from an EMBL/GenBank/DDBJ whole genome shotgun (WGS) entry which is preliminary data.</text>
</comment>
<dbReference type="Proteomes" id="UP000663828">
    <property type="component" value="Unassembled WGS sequence"/>
</dbReference>